<evidence type="ECO:0000256" key="5">
    <source>
        <dbReference type="ARBA" id="ARBA00022741"/>
    </source>
</evidence>
<dbReference type="GO" id="GO:0005737">
    <property type="term" value="C:cytoplasm"/>
    <property type="evidence" value="ECO:0007669"/>
    <property type="project" value="TreeGrafter"/>
</dbReference>
<dbReference type="Pfam" id="PF00156">
    <property type="entry name" value="Pribosyltran"/>
    <property type="match status" value="1"/>
</dbReference>
<keyword evidence="5" id="KW-0547">Nucleotide-binding</keyword>
<protein>
    <recommendedName>
        <fullName evidence="3">ribose-phosphate diphosphokinase</fullName>
        <ecNumber evidence="3">2.7.6.1</ecNumber>
    </recommendedName>
</protein>
<dbReference type="CDD" id="cd06223">
    <property type="entry name" value="PRTases_typeI"/>
    <property type="match status" value="1"/>
</dbReference>
<name>A0A7R9LKZ2_9ACAR</name>
<reference evidence="11" key="1">
    <citation type="submission" date="2020-11" db="EMBL/GenBank/DDBJ databases">
        <authorList>
            <person name="Tran Van P."/>
        </authorList>
    </citation>
    <scope>NUCLEOTIDE SEQUENCE</scope>
</reference>
<dbReference type="GO" id="GO:0016301">
    <property type="term" value="F:kinase activity"/>
    <property type="evidence" value="ECO:0007669"/>
    <property type="project" value="UniProtKB-KW"/>
</dbReference>
<dbReference type="EC" id="2.7.6.1" evidence="3"/>
<dbReference type="GO" id="GO:0006015">
    <property type="term" value="P:5-phosphoribose 1-diphosphate biosynthetic process"/>
    <property type="evidence" value="ECO:0007669"/>
    <property type="project" value="TreeGrafter"/>
</dbReference>
<evidence type="ECO:0000256" key="6">
    <source>
        <dbReference type="ARBA" id="ARBA00022777"/>
    </source>
</evidence>
<dbReference type="SUPFAM" id="SSF53271">
    <property type="entry name" value="PRTase-like"/>
    <property type="match status" value="1"/>
</dbReference>
<dbReference type="PANTHER" id="PTHR10210:SF32">
    <property type="entry name" value="RIBOSE-PHOSPHATE PYROPHOSPHOKINASE 2"/>
    <property type="match status" value="1"/>
</dbReference>
<dbReference type="NCBIfam" id="TIGR01251">
    <property type="entry name" value="ribP_PPkin"/>
    <property type="match status" value="1"/>
</dbReference>
<dbReference type="EMBL" id="OC916215">
    <property type="protein sequence ID" value="CAD7643527.1"/>
    <property type="molecule type" value="Genomic_DNA"/>
</dbReference>
<dbReference type="GO" id="GO:0006164">
    <property type="term" value="P:purine nucleotide biosynthetic process"/>
    <property type="evidence" value="ECO:0007669"/>
    <property type="project" value="TreeGrafter"/>
</dbReference>
<dbReference type="InterPro" id="IPR000836">
    <property type="entry name" value="PRTase_dom"/>
</dbReference>
<dbReference type="Gene3D" id="3.40.50.2020">
    <property type="match status" value="3"/>
</dbReference>
<keyword evidence="4" id="KW-0808">Transferase</keyword>
<sequence length="165" mass="18344">MKIISGSTHKKFALKVAERLQMSITNTNLSRHPDSETAFEINESIREKHSPQIQGFFNIGVDNLFAEPLIMKYIKELIPNWKTAVIVSPDAGEAKRATSMASKLGLDLAIIHKQKNHLKQIESTILVGDVRDKSSIIVDDMADSCHTLVKATDKLKESGATRIYA</sequence>
<feature type="domain" description="Phosphoribosyltransferase" evidence="10">
    <location>
        <begin position="67"/>
        <end position="163"/>
    </location>
</feature>
<dbReference type="GO" id="GO:0004749">
    <property type="term" value="F:ribose phosphate diphosphokinase activity"/>
    <property type="evidence" value="ECO:0007669"/>
    <property type="project" value="UniProtKB-EC"/>
</dbReference>
<evidence type="ECO:0000256" key="7">
    <source>
        <dbReference type="ARBA" id="ARBA00022840"/>
    </source>
</evidence>
<evidence type="ECO:0000256" key="1">
    <source>
        <dbReference type="ARBA" id="ARBA00004996"/>
    </source>
</evidence>
<evidence type="ECO:0000256" key="3">
    <source>
        <dbReference type="ARBA" id="ARBA00013247"/>
    </source>
</evidence>
<dbReference type="GO" id="GO:0002189">
    <property type="term" value="C:ribose phosphate diphosphokinase complex"/>
    <property type="evidence" value="ECO:0007669"/>
    <property type="project" value="TreeGrafter"/>
</dbReference>
<organism evidence="11">
    <name type="scientific">Oppiella nova</name>
    <dbReference type="NCBI Taxonomy" id="334625"/>
    <lineage>
        <taxon>Eukaryota</taxon>
        <taxon>Metazoa</taxon>
        <taxon>Ecdysozoa</taxon>
        <taxon>Arthropoda</taxon>
        <taxon>Chelicerata</taxon>
        <taxon>Arachnida</taxon>
        <taxon>Acari</taxon>
        <taxon>Acariformes</taxon>
        <taxon>Sarcoptiformes</taxon>
        <taxon>Oribatida</taxon>
        <taxon>Brachypylina</taxon>
        <taxon>Oppioidea</taxon>
        <taxon>Oppiidae</taxon>
        <taxon>Oppiella</taxon>
    </lineage>
</organism>
<dbReference type="AlphaFoldDB" id="A0A7R9LKZ2"/>
<evidence type="ECO:0000259" key="10">
    <source>
        <dbReference type="Pfam" id="PF00156"/>
    </source>
</evidence>
<dbReference type="OrthoDB" id="413572at2759"/>
<gene>
    <name evidence="11" type="ORF">ONB1V03_LOCUS4185</name>
</gene>
<keyword evidence="12" id="KW-1185">Reference proteome</keyword>
<evidence type="ECO:0000313" key="12">
    <source>
        <dbReference type="Proteomes" id="UP000728032"/>
    </source>
</evidence>
<dbReference type="InterPro" id="IPR029057">
    <property type="entry name" value="PRTase-like"/>
</dbReference>
<dbReference type="EMBL" id="CAJPVJ010001390">
    <property type="protein sequence ID" value="CAG2164635.1"/>
    <property type="molecule type" value="Genomic_DNA"/>
</dbReference>
<evidence type="ECO:0000256" key="8">
    <source>
        <dbReference type="ARBA" id="ARBA00049535"/>
    </source>
</evidence>
<dbReference type="GO" id="GO:0005524">
    <property type="term" value="F:ATP binding"/>
    <property type="evidence" value="ECO:0007669"/>
    <property type="project" value="UniProtKB-KW"/>
</dbReference>
<comment type="pathway">
    <text evidence="1">Metabolic intermediate biosynthesis; 5-phospho-alpha-D-ribose 1-diphosphate biosynthesis; 5-phospho-alpha-D-ribose 1-diphosphate from D-ribose 5-phosphate (route I): step 1/1.</text>
</comment>
<keyword evidence="7" id="KW-0067">ATP-binding</keyword>
<evidence type="ECO:0000256" key="9">
    <source>
        <dbReference type="RuleBase" id="RU004324"/>
    </source>
</evidence>
<dbReference type="SMART" id="SM01400">
    <property type="entry name" value="Pribosyltran_N"/>
    <property type="match status" value="1"/>
</dbReference>
<accession>A0A7R9LKZ2</accession>
<dbReference type="PANTHER" id="PTHR10210">
    <property type="entry name" value="RIBOSE-PHOSPHATE DIPHOSPHOKINASE FAMILY MEMBER"/>
    <property type="match status" value="1"/>
</dbReference>
<dbReference type="Proteomes" id="UP000728032">
    <property type="component" value="Unassembled WGS sequence"/>
</dbReference>
<evidence type="ECO:0000256" key="4">
    <source>
        <dbReference type="ARBA" id="ARBA00022679"/>
    </source>
</evidence>
<keyword evidence="6" id="KW-0418">Kinase</keyword>
<proteinExistence type="inferred from homology"/>
<dbReference type="GO" id="GO:0000287">
    <property type="term" value="F:magnesium ion binding"/>
    <property type="evidence" value="ECO:0007669"/>
    <property type="project" value="InterPro"/>
</dbReference>
<comment type="similarity">
    <text evidence="2 9">Belongs to the ribose-phosphate pyrophosphokinase family.</text>
</comment>
<keyword evidence="9" id="KW-0545">Nucleotide biosynthesis</keyword>
<comment type="catalytic activity">
    <reaction evidence="8">
        <text>D-ribose 5-phosphate + ATP = 5-phospho-alpha-D-ribose 1-diphosphate + AMP + H(+)</text>
        <dbReference type="Rhea" id="RHEA:15609"/>
        <dbReference type="ChEBI" id="CHEBI:15378"/>
        <dbReference type="ChEBI" id="CHEBI:30616"/>
        <dbReference type="ChEBI" id="CHEBI:58017"/>
        <dbReference type="ChEBI" id="CHEBI:78346"/>
        <dbReference type="ChEBI" id="CHEBI:456215"/>
        <dbReference type="EC" id="2.7.6.1"/>
    </reaction>
</comment>
<dbReference type="InterPro" id="IPR005946">
    <property type="entry name" value="Rib-P_diPkinase"/>
</dbReference>
<evidence type="ECO:0000256" key="2">
    <source>
        <dbReference type="ARBA" id="ARBA00006478"/>
    </source>
</evidence>
<evidence type="ECO:0000313" key="11">
    <source>
        <dbReference type="EMBL" id="CAD7643527.1"/>
    </source>
</evidence>